<feature type="compositionally biased region" description="Low complexity" evidence="1">
    <location>
        <begin position="298"/>
        <end position="316"/>
    </location>
</feature>
<dbReference type="Proteomes" id="UP000053317">
    <property type="component" value="Unassembled WGS sequence"/>
</dbReference>
<dbReference type="Pfam" id="PF11927">
    <property type="entry name" value="HODM_asu-like"/>
    <property type="match status" value="2"/>
</dbReference>
<dbReference type="InterPro" id="IPR021848">
    <property type="entry name" value="HODM_asu-like"/>
</dbReference>
<evidence type="ECO:0000313" key="2">
    <source>
        <dbReference type="EMBL" id="KKY26744.1"/>
    </source>
</evidence>
<feature type="compositionally biased region" description="Polar residues" evidence="1">
    <location>
        <begin position="252"/>
        <end position="262"/>
    </location>
</feature>
<reference evidence="2 3" key="2">
    <citation type="submission" date="2015-05" db="EMBL/GenBank/DDBJ databases">
        <authorList>
            <person name="Morales-Cruz A."/>
            <person name="Amrine K.C."/>
            <person name="Cantu D."/>
        </authorList>
    </citation>
    <scope>NUCLEOTIDE SEQUENCE [LARGE SCALE GENOMIC DNA]</scope>
    <source>
        <strain evidence="2">UCRPC4</strain>
    </source>
</reference>
<dbReference type="AlphaFoldDB" id="A0A0G2EX29"/>
<comment type="caution">
    <text evidence="2">The sequence shown here is derived from an EMBL/GenBank/DDBJ whole genome shotgun (WGS) entry which is preliminary data.</text>
</comment>
<dbReference type="OrthoDB" id="5043642at2759"/>
<evidence type="ECO:0000256" key="1">
    <source>
        <dbReference type="SAM" id="MobiDB-lite"/>
    </source>
</evidence>
<feature type="compositionally biased region" description="Polar residues" evidence="1">
    <location>
        <begin position="274"/>
        <end position="293"/>
    </location>
</feature>
<gene>
    <name evidence="2" type="ORF">UCRPC4_g01435</name>
</gene>
<reference evidence="2 3" key="1">
    <citation type="submission" date="2015-05" db="EMBL/GenBank/DDBJ databases">
        <title>Distinctive expansion of gene families associated with plant cell wall degradation and secondary metabolism in the genomes of grapevine trunk pathogens.</title>
        <authorList>
            <person name="Lawrence D.P."/>
            <person name="Travadon R."/>
            <person name="Rolshausen P.E."/>
            <person name="Baumgartner K."/>
        </authorList>
    </citation>
    <scope>NUCLEOTIDE SEQUENCE [LARGE SCALE GENOMIC DNA]</scope>
    <source>
        <strain evidence="2">UCRPC4</strain>
    </source>
</reference>
<protein>
    <submittedName>
        <fullName evidence="2">Uncharacterized protein</fullName>
    </submittedName>
</protein>
<accession>A0A0G2EX29</accession>
<name>A0A0G2EX29_PHACM</name>
<sequence length="496" mass="55739">MAQQGVPQSLEDLSSRLTLIFDDLKAKASYLIDNHTTLLMVLLFLSLVVIQSLRAFRNLKAAQAKNSSLPAPGFPEIKELPDFDWKATEQMKLRPFKPKYHLTMDSFTDTTALETLSPSEAIPMDKTYLDRINYRKAVLKDPKKRPECINIDPKSREAIYDAIAELYTYLFTHYLPKRYPKMFKIHHTEFEYGKEIMIENKVTGLLVPARSKGGDGRDLSAEKMLETLAIMVDEDFLLLLPETAITGEKPVSKQSPTKSKPSAKQAPTVRQRKPAQTPTATTGDAMKSISTKATALVSETNPNTTTTENTEPSTPSLLTPYILSAYSSLYSNGFSPAEKLGNPLRQIHAPVPGYEEKLAGSMDKFFSNIEVGKYVKRANWSITTGGIELFAAPIEGQKSKTHNYEGDEVEVLKEIDPKDTYVRCERQTLYRLPHSKALVFAFHTYIYPIEEIKQEPDSAAALIDAIDGLKKGNVPQMHFYKRAVVWGDAVQKYLRS</sequence>
<evidence type="ECO:0000313" key="3">
    <source>
        <dbReference type="Proteomes" id="UP000053317"/>
    </source>
</evidence>
<keyword evidence="3" id="KW-1185">Reference proteome</keyword>
<dbReference type="EMBL" id="LCWF01000034">
    <property type="protein sequence ID" value="KKY26744.1"/>
    <property type="molecule type" value="Genomic_DNA"/>
</dbReference>
<proteinExistence type="predicted"/>
<organism evidence="2 3">
    <name type="scientific">Phaeomoniella chlamydospora</name>
    <name type="common">Phaeoacremonium chlamydosporum</name>
    <dbReference type="NCBI Taxonomy" id="158046"/>
    <lineage>
        <taxon>Eukaryota</taxon>
        <taxon>Fungi</taxon>
        <taxon>Dikarya</taxon>
        <taxon>Ascomycota</taxon>
        <taxon>Pezizomycotina</taxon>
        <taxon>Eurotiomycetes</taxon>
        <taxon>Chaetothyriomycetidae</taxon>
        <taxon>Phaeomoniellales</taxon>
        <taxon>Phaeomoniellaceae</taxon>
        <taxon>Phaeomoniella</taxon>
    </lineage>
</organism>
<feature type="region of interest" description="Disordered" evidence="1">
    <location>
        <begin position="248"/>
        <end position="316"/>
    </location>
</feature>